<feature type="compositionally biased region" description="Basic residues" evidence="1">
    <location>
        <begin position="98"/>
        <end position="110"/>
    </location>
</feature>
<comment type="caution">
    <text evidence="2">The sequence shown here is derived from an EMBL/GenBank/DDBJ whole genome shotgun (WGS) entry which is preliminary data.</text>
</comment>
<feature type="region of interest" description="Disordered" evidence="1">
    <location>
        <begin position="160"/>
        <end position="181"/>
    </location>
</feature>
<accession>A0A1D3CYW9</accession>
<dbReference type="AlphaFoldDB" id="A0A1D3CYW9"/>
<gene>
    <name evidence="2" type="ORF">cyc_01257</name>
</gene>
<evidence type="ECO:0000313" key="2">
    <source>
        <dbReference type="EMBL" id="OEH76393.1"/>
    </source>
</evidence>
<dbReference type="InParanoid" id="A0A1D3CYW9"/>
<feature type="compositionally biased region" description="Polar residues" evidence="1">
    <location>
        <begin position="161"/>
        <end position="171"/>
    </location>
</feature>
<keyword evidence="3" id="KW-1185">Reference proteome</keyword>
<feature type="compositionally biased region" description="Low complexity" evidence="1">
    <location>
        <begin position="130"/>
        <end position="143"/>
    </location>
</feature>
<sequence length="381" mass="42987">MLAERRRSSALPMRFCRASSAVAAAVANATCRKAAARDFSNSLAAVFGAAGRLLRLQQSENQLNSLFSWWQHQQQLLQQTVQRRRLLQQADTSCMRSNRQRRSMSKLRKKRIEEAADSSDRLSRQKLLPRQQQSRSKSKSTSSELPPCLVLQLSRNEEVETLSQQQNQETSMHGEEESAARRQQIPPLLTTLLPRQAAAKLEGERICAIARLLQTQWNVQSGDGGSSSGCSELLLLRRASGCCFSLAASVCWSSRGFAAASAEGVAAVAELLSRALACRGDGKKGSLQWSHRLRRQQDSWLRQRLLLLWRVQQQGKQLLMQQQEKAYRRELLLLRFADTAARKALESRAEKNEVRERIEEEKLQTGEERVSTFGTAVELLR</sequence>
<feature type="region of interest" description="Disordered" evidence="1">
    <location>
        <begin position="91"/>
        <end position="146"/>
    </location>
</feature>
<evidence type="ECO:0000256" key="1">
    <source>
        <dbReference type="SAM" id="MobiDB-lite"/>
    </source>
</evidence>
<name>A0A1D3CYW9_9EIME</name>
<evidence type="ECO:0000313" key="3">
    <source>
        <dbReference type="Proteomes" id="UP000095192"/>
    </source>
</evidence>
<dbReference type="EMBL" id="JROU02001477">
    <property type="protein sequence ID" value="OEH76393.1"/>
    <property type="molecule type" value="Genomic_DNA"/>
</dbReference>
<feature type="compositionally biased region" description="Basic and acidic residues" evidence="1">
    <location>
        <begin position="111"/>
        <end position="123"/>
    </location>
</feature>
<dbReference type="VEuPathDB" id="ToxoDB:cyc_01257"/>
<reference evidence="2 3" key="1">
    <citation type="journal article" date="2016" name="BMC Genomics">
        <title>Comparative genomics reveals Cyclospora cayetanensis possesses coccidia-like metabolism and invasion components but unique surface antigens.</title>
        <authorList>
            <person name="Liu S."/>
            <person name="Wang L."/>
            <person name="Zheng H."/>
            <person name="Xu Z."/>
            <person name="Roellig D.M."/>
            <person name="Li N."/>
            <person name="Frace M.A."/>
            <person name="Tang K."/>
            <person name="Arrowood M.J."/>
            <person name="Moss D.M."/>
            <person name="Zhang L."/>
            <person name="Feng Y."/>
            <person name="Xiao L."/>
        </authorList>
    </citation>
    <scope>NUCLEOTIDE SEQUENCE [LARGE SCALE GENOMIC DNA]</scope>
    <source>
        <strain evidence="2 3">CHN_HEN01</strain>
    </source>
</reference>
<protein>
    <submittedName>
        <fullName evidence="2">Uncharacterized protein</fullName>
    </submittedName>
</protein>
<proteinExistence type="predicted"/>
<dbReference type="Proteomes" id="UP000095192">
    <property type="component" value="Unassembled WGS sequence"/>
</dbReference>
<organism evidence="2 3">
    <name type="scientific">Cyclospora cayetanensis</name>
    <dbReference type="NCBI Taxonomy" id="88456"/>
    <lineage>
        <taxon>Eukaryota</taxon>
        <taxon>Sar</taxon>
        <taxon>Alveolata</taxon>
        <taxon>Apicomplexa</taxon>
        <taxon>Conoidasida</taxon>
        <taxon>Coccidia</taxon>
        <taxon>Eucoccidiorida</taxon>
        <taxon>Eimeriorina</taxon>
        <taxon>Eimeriidae</taxon>
        <taxon>Cyclospora</taxon>
    </lineage>
</organism>